<comment type="caution">
    <text evidence="1">The sequence shown here is derived from an EMBL/GenBank/DDBJ whole genome shotgun (WGS) entry which is preliminary data.</text>
</comment>
<evidence type="ECO:0000313" key="2">
    <source>
        <dbReference type="Proteomes" id="UP000714420"/>
    </source>
</evidence>
<accession>A0ABX2ANB2</accession>
<proteinExistence type="predicted"/>
<dbReference type="RefSeq" id="WP_172276178.1">
    <property type="nucleotide sequence ID" value="NZ_CASGMU010000009.1"/>
</dbReference>
<organism evidence="1 2">
    <name type="scientific">Xylanibacter muris</name>
    <dbReference type="NCBI Taxonomy" id="2736290"/>
    <lineage>
        <taxon>Bacteria</taxon>
        <taxon>Pseudomonadati</taxon>
        <taxon>Bacteroidota</taxon>
        <taxon>Bacteroidia</taxon>
        <taxon>Bacteroidales</taxon>
        <taxon>Prevotellaceae</taxon>
        <taxon>Xylanibacter</taxon>
    </lineage>
</organism>
<sequence>MKATEQTLQQITRTIGKVADKFPSEAEPTILTDIHLRANQETGELVAFDDDDKEITRSVIEQWIDNKDDNFYVSIVKSVRKCIEAQKALVDGMAIIKPFSFILENEDKENVAELYLVDDDTIIIDPELMEGLDDDLNKFLEDLLKK</sequence>
<protein>
    <submittedName>
        <fullName evidence="1">Uncharacterized protein</fullName>
    </submittedName>
</protein>
<dbReference type="EMBL" id="JABKKF010000010">
    <property type="protein sequence ID" value="NPD92721.1"/>
    <property type="molecule type" value="Genomic_DNA"/>
</dbReference>
<reference evidence="1 2" key="1">
    <citation type="submission" date="2020-05" db="EMBL/GenBank/DDBJ databases">
        <title>Distinct polysaccharide utilization as determinants for interspecies competition between intestinal Prevotella spp.</title>
        <authorList>
            <person name="Galvez E.J.C."/>
            <person name="Iljazovic A."/>
            <person name="Strowig T."/>
        </authorList>
    </citation>
    <scope>NUCLEOTIDE SEQUENCE [LARGE SCALE GENOMIC DNA]</scope>
    <source>
        <strain evidence="1 2">PMUR</strain>
    </source>
</reference>
<gene>
    <name evidence="1" type="ORF">HPS56_10290</name>
</gene>
<keyword evidence="2" id="KW-1185">Reference proteome</keyword>
<dbReference type="Proteomes" id="UP000714420">
    <property type="component" value="Unassembled WGS sequence"/>
</dbReference>
<evidence type="ECO:0000313" key="1">
    <source>
        <dbReference type="EMBL" id="NPD92721.1"/>
    </source>
</evidence>
<name>A0ABX2ANB2_9BACT</name>